<dbReference type="KEGG" id="psco:LY89DRAFT_682613"/>
<dbReference type="InParanoid" id="A0A194XHV7"/>
<evidence type="ECO:0008006" key="3">
    <source>
        <dbReference type="Google" id="ProtNLM"/>
    </source>
</evidence>
<dbReference type="RefSeq" id="XP_018074098.1">
    <property type="nucleotide sequence ID" value="XM_018214536.1"/>
</dbReference>
<dbReference type="EMBL" id="KQ947410">
    <property type="protein sequence ID" value="KUJ19743.1"/>
    <property type="molecule type" value="Genomic_DNA"/>
</dbReference>
<dbReference type="Proteomes" id="UP000070700">
    <property type="component" value="Unassembled WGS sequence"/>
</dbReference>
<evidence type="ECO:0000313" key="2">
    <source>
        <dbReference type="Proteomes" id="UP000070700"/>
    </source>
</evidence>
<evidence type="ECO:0000313" key="1">
    <source>
        <dbReference type="EMBL" id="KUJ19743.1"/>
    </source>
</evidence>
<proteinExistence type="predicted"/>
<gene>
    <name evidence="1" type="ORF">LY89DRAFT_682613</name>
</gene>
<dbReference type="GeneID" id="28824262"/>
<dbReference type="OrthoDB" id="3445164at2759"/>
<organism evidence="1 2">
    <name type="scientific">Mollisia scopiformis</name>
    <name type="common">Conifer needle endophyte fungus</name>
    <name type="synonym">Phialocephala scopiformis</name>
    <dbReference type="NCBI Taxonomy" id="149040"/>
    <lineage>
        <taxon>Eukaryota</taxon>
        <taxon>Fungi</taxon>
        <taxon>Dikarya</taxon>
        <taxon>Ascomycota</taxon>
        <taxon>Pezizomycotina</taxon>
        <taxon>Leotiomycetes</taxon>
        <taxon>Helotiales</taxon>
        <taxon>Mollisiaceae</taxon>
        <taxon>Mollisia</taxon>
    </lineage>
</organism>
<accession>A0A194XHV7</accession>
<reference evidence="1 2" key="1">
    <citation type="submission" date="2015-10" db="EMBL/GenBank/DDBJ databases">
        <title>Full genome of DAOMC 229536 Phialocephala scopiformis, a fungal endophyte of spruce producing the potent anti-insectan compound rugulosin.</title>
        <authorList>
            <consortium name="DOE Joint Genome Institute"/>
            <person name="Walker A.K."/>
            <person name="Frasz S.L."/>
            <person name="Seifert K.A."/>
            <person name="Miller J.D."/>
            <person name="Mondo S.J."/>
            <person name="Labutti K."/>
            <person name="Lipzen A."/>
            <person name="Dockter R."/>
            <person name="Kennedy M."/>
            <person name="Grigoriev I.V."/>
            <person name="Spatafora J.W."/>
        </authorList>
    </citation>
    <scope>NUCLEOTIDE SEQUENCE [LARGE SCALE GENOMIC DNA]</scope>
    <source>
        <strain evidence="1 2">CBS 120377</strain>
    </source>
</reference>
<keyword evidence="2" id="KW-1185">Reference proteome</keyword>
<dbReference type="AlphaFoldDB" id="A0A194XHV7"/>
<name>A0A194XHV7_MOLSC</name>
<sequence length="106" mass="12298">MVLAIFDFLDPTPSTCLGMTCKAFYPIHRERHGAVHLTTKGLYDPIKKCLWQLLRSFFPGLVFCFEIKKFVTLERCEEIPHVSSFGLERLQESIFRMVEDLPSRSS</sequence>
<protein>
    <recommendedName>
        <fullName evidence="3">F-box domain-containing protein</fullName>
    </recommendedName>
</protein>